<evidence type="ECO:0000256" key="5">
    <source>
        <dbReference type="ARBA" id="ARBA00022490"/>
    </source>
</evidence>
<dbReference type="InterPro" id="IPR031818">
    <property type="entry name" value="Hri1"/>
</dbReference>
<evidence type="ECO:0000256" key="2">
    <source>
        <dbReference type="ARBA" id="ARBA00004496"/>
    </source>
</evidence>
<dbReference type="Gene3D" id="2.40.128.310">
    <property type="entry name" value="Protein HRI1, C-terminal domain"/>
    <property type="match status" value="1"/>
</dbReference>
<accession>A0A8J2T4Q5</accession>
<evidence type="ECO:0000256" key="3">
    <source>
        <dbReference type="ARBA" id="ARBA00005229"/>
    </source>
</evidence>
<dbReference type="EMBL" id="HG316455">
    <property type="protein sequence ID" value="CDF88169.1"/>
    <property type="molecule type" value="Genomic_DNA"/>
</dbReference>
<dbReference type="GO" id="GO:0005737">
    <property type="term" value="C:cytoplasm"/>
    <property type="evidence" value="ECO:0007669"/>
    <property type="project" value="UniProtKB-SubCell"/>
</dbReference>
<dbReference type="InterPro" id="IPR043047">
    <property type="entry name" value="Hri1_N_sf"/>
</dbReference>
<dbReference type="Proteomes" id="UP000019375">
    <property type="component" value="Unassembled WGS sequence"/>
</dbReference>
<evidence type="ECO:0000256" key="1">
    <source>
        <dbReference type="ARBA" id="ARBA00004123"/>
    </source>
</evidence>
<dbReference type="CDD" id="cd11693">
    <property type="entry name" value="HRI1_C_like"/>
    <property type="match status" value="1"/>
</dbReference>
<dbReference type="AlphaFoldDB" id="A0A8J2T4Q5"/>
<evidence type="ECO:0000313" key="7">
    <source>
        <dbReference type="EMBL" id="CDF88169.1"/>
    </source>
</evidence>
<evidence type="ECO:0000256" key="4">
    <source>
        <dbReference type="ARBA" id="ARBA00017063"/>
    </source>
</evidence>
<dbReference type="Gene3D" id="2.40.128.320">
    <property type="entry name" value="Protein HRI1, N-terminal domain"/>
    <property type="match status" value="1"/>
</dbReference>
<evidence type="ECO:0000313" key="8">
    <source>
        <dbReference type="Proteomes" id="UP000019375"/>
    </source>
</evidence>
<dbReference type="CDD" id="cd11692">
    <property type="entry name" value="HRI1_N_like"/>
    <property type="match status" value="1"/>
</dbReference>
<comment type="subcellular location">
    <subcellularLocation>
        <location evidence="2">Cytoplasm</location>
    </subcellularLocation>
    <subcellularLocation>
        <location evidence="1">Nucleus</location>
    </subcellularLocation>
</comment>
<gene>
    <name evidence="7" type="ORF">BN860_03884g</name>
</gene>
<dbReference type="InterPro" id="IPR038744">
    <property type="entry name" value="Hri1_N"/>
</dbReference>
<evidence type="ECO:0000256" key="6">
    <source>
        <dbReference type="ARBA" id="ARBA00023242"/>
    </source>
</evidence>
<proteinExistence type="inferred from homology"/>
<protein>
    <recommendedName>
        <fullName evidence="4">Protein HRI1</fullName>
    </recommendedName>
</protein>
<comment type="similarity">
    <text evidence="3">Belongs to the HRI1 family.</text>
</comment>
<organism evidence="7 8">
    <name type="scientific">Zygosaccharomyces bailii (strain CLIB 213 / ATCC 58445 / CBS 680 / BCRC 21525 / NBRC 1098 / NCYC 1416 / NRRL Y-2227)</name>
    <dbReference type="NCBI Taxonomy" id="1333698"/>
    <lineage>
        <taxon>Eukaryota</taxon>
        <taxon>Fungi</taxon>
        <taxon>Dikarya</taxon>
        <taxon>Ascomycota</taxon>
        <taxon>Saccharomycotina</taxon>
        <taxon>Saccharomycetes</taxon>
        <taxon>Saccharomycetales</taxon>
        <taxon>Saccharomycetaceae</taxon>
        <taxon>Zygosaccharomyces</taxon>
    </lineage>
</organism>
<name>A0A8J2T4Q5_ZYGB2</name>
<dbReference type="GO" id="GO:0005634">
    <property type="term" value="C:nucleus"/>
    <property type="evidence" value="ECO:0007669"/>
    <property type="project" value="UniProtKB-SubCell"/>
</dbReference>
<dbReference type="OrthoDB" id="4045395at2759"/>
<sequence length="246" mass="27475">MPQLLKRLAFRVGAVPNERTNTLTSISNDGHYISLRPLIQLNTASEEEFPFEWVFAGTSKDIKVTHVKKGVVKQDFNFWLDTNRYLNVPNSHCGEINTVWTEWDSGSLAENGQVFPTGKGNPGVPFFELWHPLDPNRSDYVLLSGKKEIDLAAKAKSVVFKVVEGQGYDGMVIVTGNWAQGFLSKHDDGTVNGLNFLRTLTKYDGSKEAFVLYGPDAEKFPQEYSGFKVGDHAVLDGLKWEVIESS</sequence>
<keyword evidence="5" id="KW-0963">Cytoplasm</keyword>
<keyword evidence="6" id="KW-0539">Nucleus</keyword>
<dbReference type="Pfam" id="PF16815">
    <property type="entry name" value="HRI1"/>
    <property type="match status" value="1"/>
</dbReference>
<reference evidence="8" key="1">
    <citation type="journal article" date="2013" name="Genome Announc.">
        <title>Genome sequence of the food spoilage yeast Zygosaccharomyces bailii CLIB 213(T).</title>
        <authorList>
            <person name="Galeote V."/>
            <person name="Bigey F."/>
            <person name="Devillers H."/>
            <person name="Neuveglise C."/>
            <person name="Dequin S."/>
        </authorList>
    </citation>
    <scope>NUCLEOTIDE SEQUENCE [LARGE SCALE GENOMIC DNA]</scope>
    <source>
        <strain evidence="8">CLIB 213 / ATCC 58445 / CBS 680 / CCRC 21525 / NBRC 1098 / NCYC 1416 / NRRL Y-2227</strain>
    </source>
</reference>
<keyword evidence="8" id="KW-1185">Reference proteome</keyword>